<keyword evidence="12" id="KW-1185">Reference proteome</keyword>
<protein>
    <recommendedName>
        <fullName evidence="8">Bacterioferritin-associated ferredoxin</fullName>
    </recommendedName>
</protein>
<keyword evidence="3" id="KW-0479">Metal-binding</keyword>
<comment type="caution">
    <text evidence="11">The sequence shown here is derived from an EMBL/GenBank/DDBJ whole genome shotgun (WGS) entry which is preliminary data.</text>
</comment>
<name>A0AAE3L083_9GAMM</name>
<proteinExistence type="inferred from homology"/>
<keyword evidence="1" id="KW-0813">Transport</keyword>
<comment type="similarity">
    <text evidence="9">Belongs to the Bfd family.</text>
</comment>
<keyword evidence="6" id="KW-0411">Iron-sulfur</keyword>
<evidence type="ECO:0000313" key="11">
    <source>
        <dbReference type="EMBL" id="MCS3902064.1"/>
    </source>
</evidence>
<organism evidence="11 12">
    <name type="scientific">Methylohalomonas lacus</name>
    <dbReference type="NCBI Taxonomy" id="398773"/>
    <lineage>
        <taxon>Bacteria</taxon>
        <taxon>Pseudomonadati</taxon>
        <taxon>Pseudomonadota</taxon>
        <taxon>Gammaproteobacteria</taxon>
        <taxon>Methylohalomonadales</taxon>
        <taxon>Methylohalomonadaceae</taxon>
        <taxon>Methylohalomonas</taxon>
    </lineage>
</organism>
<evidence type="ECO:0000256" key="2">
    <source>
        <dbReference type="ARBA" id="ARBA00022714"/>
    </source>
</evidence>
<keyword evidence="4" id="KW-0249">Electron transport</keyword>
<feature type="domain" description="BFD-like [2Fe-2S]-binding" evidence="10">
    <location>
        <begin position="2"/>
        <end position="50"/>
    </location>
</feature>
<dbReference type="PANTHER" id="PTHR37424:SF1">
    <property type="entry name" value="BACTERIOFERRITIN-ASSOCIATED FERREDOXIN"/>
    <property type="match status" value="1"/>
</dbReference>
<sequence>MIVCVCNAITERDIDEAVADGATSMQALQDSLRVSSQCGSCSGCAEACLERALSERGPARPLPLVATSESLPA</sequence>
<evidence type="ECO:0000256" key="9">
    <source>
        <dbReference type="ARBA" id="ARBA00046332"/>
    </source>
</evidence>
<gene>
    <name evidence="11" type="ORF">J2T55_000056</name>
</gene>
<dbReference type="RefSeq" id="WP_259053344.1">
    <property type="nucleotide sequence ID" value="NZ_JANUCT010000001.1"/>
</dbReference>
<evidence type="ECO:0000256" key="5">
    <source>
        <dbReference type="ARBA" id="ARBA00023004"/>
    </source>
</evidence>
<evidence type="ECO:0000313" key="12">
    <source>
        <dbReference type="Proteomes" id="UP001204445"/>
    </source>
</evidence>
<dbReference type="GO" id="GO:0051537">
    <property type="term" value="F:2 iron, 2 sulfur cluster binding"/>
    <property type="evidence" value="ECO:0007669"/>
    <property type="project" value="UniProtKB-KW"/>
</dbReference>
<evidence type="ECO:0000256" key="6">
    <source>
        <dbReference type="ARBA" id="ARBA00023014"/>
    </source>
</evidence>
<evidence type="ECO:0000256" key="8">
    <source>
        <dbReference type="ARBA" id="ARBA00039386"/>
    </source>
</evidence>
<evidence type="ECO:0000256" key="3">
    <source>
        <dbReference type="ARBA" id="ARBA00022723"/>
    </source>
</evidence>
<evidence type="ECO:0000256" key="4">
    <source>
        <dbReference type="ARBA" id="ARBA00022982"/>
    </source>
</evidence>
<keyword evidence="5" id="KW-0408">Iron</keyword>
<accession>A0AAE3L083</accession>
<dbReference type="Proteomes" id="UP001204445">
    <property type="component" value="Unassembled WGS sequence"/>
</dbReference>
<dbReference type="GO" id="GO:0046872">
    <property type="term" value="F:metal ion binding"/>
    <property type="evidence" value="ECO:0007669"/>
    <property type="project" value="UniProtKB-KW"/>
</dbReference>
<dbReference type="AlphaFoldDB" id="A0AAE3L083"/>
<dbReference type="EMBL" id="JANUCT010000001">
    <property type="protein sequence ID" value="MCS3902064.1"/>
    <property type="molecule type" value="Genomic_DNA"/>
</dbReference>
<dbReference type="Pfam" id="PF04324">
    <property type="entry name" value="Fer2_BFD"/>
    <property type="match status" value="1"/>
</dbReference>
<dbReference type="PANTHER" id="PTHR37424">
    <property type="entry name" value="BACTERIOFERRITIN-ASSOCIATED FERREDOXIN"/>
    <property type="match status" value="1"/>
</dbReference>
<dbReference type="InterPro" id="IPR052371">
    <property type="entry name" value="BFD-associated_ferredoxin"/>
</dbReference>
<keyword evidence="2" id="KW-0001">2Fe-2S</keyword>
<reference evidence="11" key="1">
    <citation type="submission" date="2022-08" db="EMBL/GenBank/DDBJ databases">
        <title>Genomic Encyclopedia of Type Strains, Phase III (KMG-III): the genomes of soil and plant-associated and newly described type strains.</title>
        <authorList>
            <person name="Whitman W."/>
        </authorList>
    </citation>
    <scope>NUCLEOTIDE SEQUENCE</scope>
    <source>
        <strain evidence="11">HMT 1</strain>
    </source>
</reference>
<evidence type="ECO:0000256" key="1">
    <source>
        <dbReference type="ARBA" id="ARBA00022448"/>
    </source>
</evidence>
<evidence type="ECO:0000256" key="7">
    <source>
        <dbReference type="ARBA" id="ARBA00034078"/>
    </source>
</evidence>
<comment type="cofactor">
    <cofactor evidence="7">
        <name>[2Fe-2S] cluster</name>
        <dbReference type="ChEBI" id="CHEBI:190135"/>
    </cofactor>
</comment>
<dbReference type="InterPro" id="IPR041854">
    <property type="entry name" value="BFD-like_2Fe2S-bd_dom_sf"/>
</dbReference>
<dbReference type="Gene3D" id="1.10.10.1100">
    <property type="entry name" value="BFD-like [2Fe-2S]-binding domain"/>
    <property type="match status" value="1"/>
</dbReference>
<evidence type="ECO:0000259" key="10">
    <source>
        <dbReference type="Pfam" id="PF04324"/>
    </source>
</evidence>
<dbReference type="InterPro" id="IPR007419">
    <property type="entry name" value="BFD-like_2Fe2S-bd_dom"/>
</dbReference>